<evidence type="ECO:0000313" key="2">
    <source>
        <dbReference type="Proteomes" id="UP001056120"/>
    </source>
</evidence>
<keyword evidence="2" id="KW-1185">Reference proteome</keyword>
<dbReference type="Proteomes" id="UP001056120">
    <property type="component" value="Linkage Group LG12"/>
</dbReference>
<name>A0ACB9HLI8_9ASTR</name>
<comment type="caution">
    <text evidence="1">The sequence shown here is derived from an EMBL/GenBank/DDBJ whole genome shotgun (WGS) entry which is preliminary data.</text>
</comment>
<sequence length="123" mass="14460">MKSFTWPQFKTLEFVSSDENLYVRDNSGDVLIQVDFDEMKWVNSERTLGEYAVFVSDLYKCDAAIKPDTWIHPWTQYKRINYPQSKKMESKKAGRCSTANLWYFPHECLIDNDTDMENGALLN</sequence>
<evidence type="ECO:0000313" key="1">
    <source>
        <dbReference type="EMBL" id="KAI3796657.1"/>
    </source>
</evidence>
<reference evidence="2" key="1">
    <citation type="journal article" date="2022" name="Mol. Ecol. Resour.">
        <title>The genomes of chicory, endive, great burdock and yacon provide insights into Asteraceae palaeo-polyploidization history and plant inulin production.</title>
        <authorList>
            <person name="Fan W."/>
            <person name="Wang S."/>
            <person name="Wang H."/>
            <person name="Wang A."/>
            <person name="Jiang F."/>
            <person name="Liu H."/>
            <person name="Zhao H."/>
            <person name="Xu D."/>
            <person name="Zhang Y."/>
        </authorList>
    </citation>
    <scope>NUCLEOTIDE SEQUENCE [LARGE SCALE GENOMIC DNA]</scope>
    <source>
        <strain evidence="2">cv. Yunnan</strain>
    </source>
</reference>
<proteinExistence type="predicted"/>
<reference evidence="1 2" key="2">
    <citation type="journal article" date="2022" name="Mol. Ecol. Resour.">
        <title>The genomes of chicory, endive, great burdock and yacon provide insights into Asteraceae paleo-polyploidization history and plant inulin production.</title>
        <authorList>
            <person name="Fan W."/>
            <person name="Wang S."/>
            <person name="Wang H."/>
            <person name="Wang A."/>
            <person name="Jiang F."/>
            <person name="Liu H."/>
            <person name="Zhao H."/>
            <person name="Xu D."/>
            <person name="Zhang Y."/>
        </authorList>
    </citation>
    <scope>NUCLEOTIDE SEQUENCE [LARGE SCALE GENOMIC DNA]</scope>
    <source>
        <strain evidence="2">cv. Yunnan</strain>
        <tissue evidence="1">Leaves</tissue>
    </source>
</reference>
<organism evidence="1 2">
    <name type="scientific">Smallanthus sonchifolius</name>
    <dbReference type="NCBI Taxonomy" id="185202"/>
    <lineage>
        <taxon>Eukaryota</taxon>
        <taxon>Viridiplantae</taxon>
        <taxon>Streptophyta</taxon>
        <taxon>Embryophyta</taxon>
        <taxon>Tracheophyta</taxon>
        <taxon>Spermatophyta</taxon>
        <taxon>Magnoliopsida</taxon>
        <taxon>eudicotyledons</taxon>
        <taxon>Gunneridae</taxon>
        <taxon>Pentapetalae</taxon>
        <taxon>asterids</taxon>
        <taxon>campanulids</taxon>
        <taxon>Asterales</taxon>
        <taxon>Asteraceae</taxon>
        <taxon>Asteroideae</taxon>
        <taxon>Heliantheae alliance</taxon>
        <taxon>Millerieae</taxon>
        <taxon>Smallanthus</taxon>
    </lineage>
</organism>
<accession>A0ACB9HLI8</accession>
<protein>
    <submittedName>
        <fullName evidence="1">Uncharacterized protein</fullName>
    </submittedName>
</protein>
<dbReference type="EMBL" id="CM042029">
    <property type="protein sequence ID" value="KAI3796657.1"/>
    <property type="molecule type" value="Genomic_DNA"/>
</dbReference>
<gene>
    <name evidence="1" type="ORF">L1987_39336</name>
</gene>